<proteinExistence type="predicted"/>
<gene>
    <name evidence="3" type="ORF">SAMN04490208_1152</name>
</gene>
<dbReference type="Pfam" id="PF00857">
    <property type="entry name" value="Isochorismatase"/>
    <property type="match status" value="1"/>
</dbReference>
<feature type="domain" description="Isochorismatase-like" evidence="2">
    <location>
        <begin position="6"/>
        <end position="189"/>
    </location>
</feature>
<dbReference type="InterPro" id="IPR000868">
    <property type="entry name" value="Isochorismatase-like_dom"/>
</dbReference>
<dbReference type="CDD" id="cd00431">
    <property type="entry name" value="cysteine_hydrolases"/>
    <property type="match status" value="1"/>
</dbReference>
<dbReference type="InterPro" id="IPR050272">
    <property type="entry name" value="Isochorismatase-like_hydrls"/>
</dbReference>
<dbReference type="SUPFAM" id="SSF52499">
    <property type="entry name" value="Isochorismatase-like hydrolases"/>
    <property type="match status" value="1"/>
</dbReference>
<evidence type="ECO:0000313" key="4">
    <source>
        <dbReference type="Proteomes" id="UP000181903"/>
    </source>
</evidence>
<sequence length="197" mass="21118">MERPVVIALHYQNDVLHPEGRIKVGLDEDGAVRANLIASASALLRGARKNGWPIIHARVAYRGDYSDLIANAPILNSVKKIGAVIDGTWGAEFLDALSPHENGKEFIITHKRINAFYGTHGEALLTMLSARTLIIAGVATHSVVESTVRHAVDCGYHIVVPADACSAADPAAHQASLKSMSLIAEISSVDHLFEVQS</sequence>
<dbReference type="PANTHER" id="PTHR43540:SF6">
    <property type="entry name" value="ISOCHORISMATASE-LIKE DOMAIN-CONTAINING PROTEIN"/>
    <property type="match status" value="1"/>
</dbReference>
<accession>A0ABY0RD14</accession>
<reference evidence="3 4" key="1">
    <citation type="submission" date="2016-10" db="EMBL/GenBank/DDBJ databases">
        <authorList>
            <person name="Varghese N."/>
            <person name="Submissions S."/>
        </authorList>
    </citation>
    <scope>NUCLEOTIDE SEQUENCE [LARGE SCALE GENOMIC DNA]</scope>
    <source>
        <strain evidence="3 4">BS2776</strain>
    </source>
</reference>
<name>A0ABY0RD14_9PSED</name>
<evidence type="ECO:0000256" key="1">
    <source>
        <dbReference type="ARBA" id="ARBA00022801"/>
    </source>
</evidence>
<keyword evidence="4" id="KW-1185">Reference proteome</keyword>
<dbReference type="Gene3D" id="3.40.50.850">
    <property type="entry name" value="Isochorismatase-like"/>
    <property type="match status" value="1"/>
</dbReference>
<dbReference type="RefSeq" id="WP_060550342.1">
    <property type="nucleotide sequence ID" value="NZ_JYLI01000026.1"/>
</dbReference>
<organism evidence="3 4">
    <name type="scientific">Pseudomonas poae</name>
    <dbReference type="NCBI Taxonomy" id="200451"/>
    <lineage>
        <taxon>Bacteria</taxon>
        <taxon>Pseudomonadati</taxon>
        <taxon>Pseudomonadota</taxon>
        <taxon>Gammaproteobacteria</taxon>
        <taxon>Pseudomonadales</taxon>
        <taxon>Pseudomonadaceae</taxon>
        <taxon>Pseudomonas</taxon>
    </lineage>
</organism>
<evidence type="ECO:0000313" key="3">
    <source>
        <dbReference type="EMBL" id="SDN69331.1"/>
    </source>
</evidence>
<evidence type="ECO:0000259" key="2">
    <source>
        <dbReference type="Pfam" id="PF00857"/>
    </source>
</evidence>
<dbReference type="EMBL" id="LT629706">
    <property type="protein sequence ID" value="SDN69331.1"/>
    <property type="molecule type" value="Genomic_DNA"/>
</dbReference>
<protein>
    <submittedName>
        <fullName evidence="3">Nicotinamidase-related amidase</fullName>
    </submittedName>
</protein>
<keyword evidence="1" id="KW-0378">Hydrolase</keyword>
<dbReference type="InterPro" id="IPR036380">
    <property type="entry name" value="Isochorismatase-like_sf"/>
</dbReference>
<dbReference type="Proteomes" id="UP000181903">
    <property type="component" value="Chromosome I"/>
</dbReference>
<dbReference type="PANTHER" id="PTHR43540">
    <property type="entry name" value="PEROXYUREIDOACRYLATE/UREIDOACRYLATE AMIDOHYDROLASE-RELATED"/>
    <property type="match status" value="1"/>
</dbReference>